<organism evidence="1 2">
    <name type="scientific">Candidula unifasciata</name>
    <dbReference type="NCBI Taxonomy" id="100452"/>
    <lineage>
        <taxon>Eukaryota</taxon>
        <taxon>Metazoa</taxon>
        <taxon>Spiralia</taxon>
        <taxon>Lophotrochozoa</taxon>
        <taxon>Mollusca</taxon>
        <taxon>Gastropoda</taxon>
        <taxon>Heterobranchia</taxon>
        <taxon>Euthyneura</taxon>
        <taxon>Panpulmonata</taxon>
        <taxon>Eupulmonata</taxon>
        <taxon>Stylommatophora</taxon>
        <taxon>Helicina</taxon>
        <taxon>Helicoidea</taxon>
        <taxon>Geomitridae</taxon>
        <taxon>Candidula</taxon>
    </lineage>
</organism>
<reference evidence="1" key="1">
    <citation type="submission" date="2021-04" db="EMBL/GenBank/DDBJ databases">
        <authorList>
            <consortium name="Molecular Ecology Group"/>
        </authorList>
    </citation>
    <scope>NUCLEOTIDE SEQUENCE</scope>
</reference>
<name>A0A8S3Z9M8_9EUPU</name>
<dbReference type="Proteomes" id="UP000678393">
    <property type="component" value="Unassembled WGS sequence"/>
</dbReference>
<dbReference type="InterPro" id="IPR038775">
    <property type="entry name" value="SPMIP11"/>
</dbReference>
<sequence>MAFFGLTYLGYQNSLKEVSLASQQDPIRSKTQLGFLALPPLKNQNPPPRSIIPIDQTSQYGKGPDDSYTEYMRLRSKHTRNPTDLHQIYKRPATTSHNIGWWTKDEPLQVNHPWAYVPRRAKFRSEMSRFVDEMKLTNRSFTLF</sequence>
<evidence type="ECO:0000313" key="2">
    <source>
        <dbReference type="Proteomes" id="UP000678393"/>
    </source>
</evidence>
<dbReference type="Pfam" id="PF22593">
    <property type="entry name" value="SPMIP11"/>
    <property type="match status" value="1"/>
</dbReference>
<accession>A0A8S3Z9M8</accession>
<dbReference type="OrthoDB" id="7085216at2759"/>
<dbReference type="PANTHER" id="PTHR35263">
    <property type="entry name" value="TESTIS-EXPRESSED PROTEIN 49"/>
    <property type="match status" value="1"/>
</dbReference>
<evidence type="ECO:0000313" key="1">
    <source>
        <dbReference type="EMBL" id="CAG5126274.1"/>
    </source>
</evidence>
<proteinExistence type="predicted"/>
<dbReference type="EMBL" id="CAJHNH020002313">
    <property type="protein sequence ID" value="CAG5126274.1"/>
    <property type="molecule type" value="Genomic_DNA"/>
</dbReference>
<dbReference type="PANTHER" id="PTHR35263:SF1">
    <property type="entry name" value="TESTIS-EXPRESSED PROTEIN 49"/>
    <property type="match status" value="1"/>
</dbReference>
<keyword evidence="2" id="KW-1185">Reference proteome</keyword>
<comment type="caution">
    <text evidence="1">The sequence shown here is derived from an EMBL/GenBank/DDBJ whole genome shotgun (WGS) entry which is preliminary data.</text>
</comment>
<protein>
    <submittedName>
        <fullName evidence="1">Uncharacterized protein</fullName>
    </submittedName>
</protein>
<gene>
    <name evidence="1" type="ORF">CUNI_LOCUS11832</name>
</gene>
<dbReference type="AlphaFoldDB" id="A0A8S3Z9M8"/>